<accession>A0A6A5YPL6</accession>
<evidence type="ECO:0000313" key="2">
    <source>
        <dbReference type="Proteomes" id="UP000799770"/>
    </source>
</evidence>
<dbReference type="OrthoDB" id="4664297at2759"/>
<reference evidence="1" key="1">
    <citation type="journal article" date="2020" name="Stud. Mycol.">
        <title>101 Dothideomycetes genomes: a test case for predicting lifestyles and emergence of pathogens.</title>
        <authorList>
            <person name="Haridas S."/>
            <person name="Albert R."/>
            <person name="Binder M."/>
            <person name="Bloem J."/>
            <person name="Labutti K."/>
            <person name="Salamov A."/>
            <person name="Andreopoulos B."/>
            <person name="Baker S."/>
            <person name="Barry K."/>
            <person name="Bills G."/>
            <person name="Bluhm B."/>
            <person name="Cannon C."/>
            <person name="Castanera R."/>
            <person name="Culley D."/>
            <person name="Daum C."/>
            <person name="Ezra D."/>
            <person name="Gonzalez J."/>
            <person name="Henrissat B."/>
            <person name="Kuo A."/>
            <person name="Liang C."/>
            <person name="Lipzen A."/>
            <person name="Lutzoni F."/>
            <person name="Magnuson J."/>
            <person name="Mondo S."/>
            <person name="Nolan M."/>
            <person name="Ohm R."/>
            <person name="Pangilinan J."/>
            <person name="Park H.-J."/>
            <person name="Ramirez L."/>
            <person name="Alfaro M."/>
            <person name="Sun H."/>
            <person name="Tritt A."/>
            <person name="Yoshinaga Y."/>
            <person name="Zwiers L.-H."/>
            <person name="Turgeon B."/>
            <person name="Goodwin S."/>
            <person name="Spatafora J."/>
            <person name="Crous P."/>
            <person name="Grigoriev I."/>
        </authorList>
    </citation>
    <scope>NUCLEOTIDE SEQUENCE</scope>
    <source>
        <strain evidence="1">CBS 627.86</strain>
    </source>
</reference>
<sequence length="355" mass="40686">MASSKFKYLTSEDVQHFLTKGWLRVPGAIKQEYIDTWMADLWTRIGYDEHNKSTWDEEYLHLPRHREVPVEDFAPDAWNKIVEICGGDDRIDPVRERYVGDAFIINFGSGDKTPARQEHDPRAQNGWHTDDDWYRMFLDSSGNALTVIHVFTDIPARGGGTWVCEDGIAGVVKYLYDHPEGLDPPIKAANCEHISSCKEFSTVVAEKGDVILLHGLLPHAASPNYLNYARVISNPHISLHSPYNLNRPNGEYTLLEQVILRGLGRDSLPEWKPTRERKFYYPRNAGFKRAKAKIELERMVRAAKAKGLDESAVDSIYLRRDTKAFEDFEKRNGFDKEVKDGEDGLLLEQHKLVWA</sequence>
<evidence type="ECO:0000313" key="1">
    <source>
        <dbReference type="EMBL" id="KAF2108081.1"/>
    </source>
</evidence>
<name>A0A6A5YPL6_9PLEO</name>
<protein>
    <recommendedName>
        <fullName evidence="3">Phytanoyl-CoA dioxygenase</fullName>
    </recommendedName>
</protein>
<dbReference type="InterPro" id="IPR008775">
    <property type="entry name" value="Phytyl_CoA_dOase-like"/>
</dbReference>
<organism evidence="1 2">
    <name type="scientific">Lophiotrema nucula</name>
    <dbReference type="NCBI Taxonomy" id="690887"/>
    <lineage>
        <taxon>Eukaryota</taxon>
        <taxon>Fungi</taxon>
        <taxon>Dikarya</taxon>
        <taxon>Ascomycota</taxon>
        <taxon>Pezizomycotina</taxon>
        <taxon>Dothideomycetes</taxon>
        <taxon>Pleosporomycetidae</taxon>
        <taxon>Pleosporales</taxon>
        <taxon>Lophiotremataceae</taxon>
        <taxon>Lophiotrema</taxon>
    </lineage>
</organism>
<proteinExistence type="predicted"/>
<keyword evidence="2" id="KW-1185">Reference proteome</keyword>
<dbReference type="AlphaFoldDB" id="A0A6A5YPL6"/>
<dbReference type="EMBL" id="ML977350">
    <property type="protein sequence ID" value="KAF2108081.1"/>
    <property type="molecule type" value="Genomic_DNA"/>
</dbReference>
<dbReference type="SUPFAM" id="SSF51197">
    <property type="entry name" value="Clavaminate synthase-like"/>
    <property type="match status" value="1"/>
</dbReference>
<dbReference type="Pfam" id="PF05721">
    <property type="entry name" value="PhyH"/>
    <property type="match status" value="1"/>
</dbReference>
<dbReference type="Gene3D" id="2.60.120.620">
    <property type="entry name" value="q2cbj1_9rhob like domain"/>
    <property type="match status" value="1"/>
</dbReference>
<gene>
    <name evidence="1" type="ORF">BDV96DRAFT_287512</name>
</gene>
<dbReference type="Proteomes" id="UP000799770">
    <property type="component" value="Unassembled WGS sequence"/>
</dbReference>
<evidence type="ECO:0008006" key="3">
    <source>
        <dbReference type="Google" id="ProtNLM"/>
    </source>
</evidence>